<reference evidence="2 3" key="1">
    <citation type="journal article" date="2012" name="Eukaryot. Cell">
        <title>Genome sequence of the fungus Glarea lozoyensis: the first genome sequence of a species from the Helotiaceae family.</title>
        <authorList>
            <person name="Youssar L."/>
            <person name="Gruening B.A."/>
            <person name="Erxleben A."/>
            <person name="Guenther S."/>
            <person name="Huettel W."/>
        </authorList>
    </citation>
    <scope>NUCLEOTIDE SEQUENCE [LARGE SCALE GENOMIC DNA]</scope>
    <source>
        <strain evidence="3">ATCC 74030 / MF5533</strain>
    </source>
</reference>
<organism evidence="2 3">
    <name type="scientific">Glarea lozoyensis (strain ATCC 74030 / MF5533)</name>
    <dbReference type="NCBI Taxonomy" id="1104152"/>
    <lineage>
        <taxon>Eukaryota</taxon>
        <taxon>Fungi</taxon>
        <taxon>Dikarya</taxon>
        <taxon>Ascomycota</taxon>
        <taxon>Pezizomycotina</taxon>
        <taxon>Leotiomycetes</taxon>
        <taxon>Helotiales</taxon>
        <taxon>Helotiaceae</taxon>
        <taxon>Glarea</taxon>
    </lineage>
</organism>
<protein>
    <submittedName>
        <fullName evidence="2">Uncharacterized protein</fullName>
    </submittedName>
</protein>
<sequence length="327" mass="34850">MTGWSTASKTPGVIPTRQGPWYANLSKRERRCTNFHPALKNSHSARSVKLLGKMERITWKLSVEPSVAVGPAPNSKLAPDETHDLPDYDKGDSEDEEQHYGNDDQSTIYETGIPSKAWYKHSQVASTADASTFISDPAVGAAQKGFSSMNLGTENKPPLPHLRGPDYKQTKQKPAEPVNTTPSKEASSGFSKTNAWGGNEPFVWKPVGRRARQSESVNGPRIVSRPSSSSSSDEGNIPSQPTVAKWPNAVAKPKNRGSEARAPQVDNGWGGSSANNATSKWETPEAAPVVTRGPSPPPPATTGPAYRYSIDGDSDNGGGGGGFDSAI</sequence>
<feature type="region of interest" description="Disordered" evidence="1">
    <location>
        <begin position="68"/>
        <end position="108"/>
    </location>
</feature>
<feature type="region of interest" description="Disordered" evidence="1">
    <location>
        <begin position="147"/>
        <end position="327"/>
    </location>
</feature>
<feature type="compositionally biased region" description="Polar residues" evidence="1">
    <location>
        <begin position="272"/>
        <end position="281"/>
    </location>
</feature>
<dbReference type="Proteomes" id="UP000005446">
    <property type="component" value="Unassembled WGS sequence"/>
</dbReference>
<feature type="compositionally biased region" description="Basic and acidic residues" evidence="1">
    <location>
        <begin position="78"/>
        <end position="91"/>
    </location>
</feature>
<proteinExistence type="predicted"/>
<dbReference type="InParanoid" id="H0EMF2"/>
<dbReference type="EMBL" id="AGUE01000089">
    <property type="protein sequence ID" value="EHL00292.1"/>
    <property type="molecule type" value="Genomic_DNA"/>
</dbReference>
<dbReference type="OrthoDB" id="3514033at2759"/>
<feature type="compositionally biased region" description="Polar residues" evidence="1">
    <location>
        <begin position="178"/>
        <end position="196"/>
    </location>
</feature>
<evidence type="ECO:0000256" key="1">
    <source>
        <dbReference type="SAM" id="MobiDB-lite"/>
    </source>
</evidence>
<dbReference type="AlphaFoldDB" id="H0EMF2"/>
<evidence type="ECO:0000313" key="2">
    <source>
        <dbReference type="EMBL" id="EHL00292.1"/>
    </source>
</evidence>
<evidence type="ECO:0000313" key="3">
    <source>
        <dbReference type="Proteomes" id="UP000005446"/>
    </source>
</evidence>
<name>H0EMF2_GLAL7</name>
<comment type="caution">
    <text evidence="2">The sequence shown here is derived from an EMBL/GenBank/DDBJ whole genome shotgun (WGS) entry which is preliminary data.</text>
</comment>
<accession>H0EMF2</accession>
<keyword evidence="3" id="KW-1185">Reference proteome</keyword>
<feature type="compositionally biased region" description="Polar residues" evidence="1">
    <location>
        <begin position="233"/>
        <end position="242"/>
    </location>
</feature>
<dbReference type="HOGENOM" id="CLU_683437_0_0_1"/>
<feature type="compositionally biased region" description="Gly residues" evidence="1">
    <location>
        <begin position="315"/>
        <end position="327"/>
    </location>
</feature>
<gene>
    <name evidence="2" type="ORF">M7I_3788</name>
</gene>